<dbReference type="InterPro" id="IPR036390">
    <property type="entry name" value="WH_DNA-bd_sf"/>
</dbReference>
<evidence type="ECO:0000256" key="2">
    <source>
        <dbReference type="ARBA" id="ARBA00023015"/>
    </source>
</evidence>
<protein>
    <submittedName>
        <fullName evidence="5">BlaI/MecI/CopY family transcriptional regulator</fullName>
    </submittedName>
</protein>
<dbReference type="EMBL" id="DVJO01000104">
    <property type="protein sequence ID" value="HIS82930.1"/>
    <property type="molecule type" value="Genomic_DNA"/>
</dbReference>
<dbReference type="InterPro" id="IPR036388">
    <property type="entry name" value="WH-like_DNA-bd_sf"/>
</dbReference>
<proteinExistence type="inferred from homology"/>
<evidence type="ECO:0000256" key="4">
    <source>
        <dbReference type="ARBA" id="ARBA00023163"/>
    </source>
</evidence>
<name>A0A9D1K3H0_9BACT</name>
<comment type="caution">
    <text evidence="5">The sequence shown here is derived from an EMBL/GenBank/DDBJ whole genome shotgun (WGS) entry which is preliminary data.</text>
</comment>
<comment type="similarity">
    <text evidence="1">Belongs to the BlaI transcriptional regulatory family.</text>
</comment>
<dbReference type="GO" id="GO:0003677">
    <property type="term" value="F:DNA binding"/>
    <property type="evidence" value="ECO:0007669"/>
    <property type="project" value="UniProtKB-KW"/>
</dbReference>
<keyword evidence="2" id="KW-0805">Transcription regulation</keyword>
<dbReference type="InterPro" id="IPR005650">
    <property type="entry name" value="BlaI_family"/>
</dbReference>
<dbReference type="Pfam" id="PF03965">
    <property type="entry name" value="Penicillinase_R"/>
    <property type="match status" value="1"/>
</dbReference>
<evidence type="ECO:0000256" key="3">
    <source>
        <dbReference type="ARBA" id="ARBA00023125"/>
    </source>
</evidence>
<sequence length="113" mass="13081">MACGKLEIDILNTIWTLTAECEERDISIQDVVDSLSANGVERAYTTIKTVMDRLTLKSILVRYKVGKKFFYRAAMNKREMAIEAINTVSEQFFDNDKIKMLRFIEKECSEMLV</sequence>
<keyword evidence="3" id="KW-0238">DNA-binding</keyword>
<dbReference type="AlphaFoldDB" id="A0A9D1K3H0"/>
<organism evidence="5 6">
    <name type="scientific">Candidatus Scatenecus faecavium</name>
    <dbReference type="NCBI Taxonomy" id="2840915"/>
    <lineage>
        <taxon>Bacteria</taxon>
        <taxon>Candidatus Scatenecus</taxon>
    </lineage>
</organism>
<reference evidence="5" key="2">
    <citation type="journal article" date="2021" name="PeerJ">
        <title>Extensive microbial diversity within the chicken gut microbiome revealed by metagenomics and culture.</title>
        <authorList>
            <person name="Gilroy R."/>
            <person name="Ravi A."/>
            <person name="Getino M."/>
            <person name="Pursley I."/>
            <person name="Horton D.L."/>
            <person name="Alikhan N.F."/>
            <person name="Baker D."/>
            <person name="Gharbi K."/>
            <person name="Hall N."/>
            <person name="Watson M."/>
            <person name="Adriaenssens E.M."/>
            <person name="Foster-Nyarko E."/>
            <person name="Jarju S."/>
            <person name="Secka A."/>
            <person name="Antonio M."/>
            <person name="Oren A."/>
            <person name="Chaudhuri R.R."/>
            <person name="La Ragione R."/>
            <person name="Hildebrand F."/>
            <person name="Pallen M.J."/>
        </authorList>
    </citation>
    <scope>NUCLEOTIDE SEQUENCE</scope>
    <source>
        <strain evidence="5">CHK152-2994</strain>
    </source>
</reference>
<keyword evidence="4" id="KW-0804">Transcription</keyword>
<dbReference type="Proteomes" id="UP000824139">
    <property type="component" value="Unassembled WGS sequence"/>
</dbReference>
<gene>
    <name evidence="5" type="ORF">IAD41_04915</name>
</gene>
<dbReference type="SUPFAM" id="SSF46785">
    <property type="entry name" value="Winged helix' DNA-binding domain"/>
    <property type="match status" value="1"/>
</dbReference>
<accession>A0A9D1K3H0</accession>
<dbReference type="GO" id="GO:0045892">
    <property type="term" value="P:negative regulation of DNA-templated transcription"/>
    <property type="evidence" value="ECO:0007669"/>
    <property type="project" value="InterPro"/>
</dbReference>
<evidence type="ECO:0000256" key="1">
    <source>
        <dbReference type="ARBA" id="ARBA00011046"/>
    </source>
</evidence>
<dbReference type="Gene3D" id="1.10.10.10">
    <property type="entry name" value="Winged helix-like DNA-binding domain superfamily/Winged helix DNA-binding domain"/>
    <property type="match status" value="1"/>
</dbReference>
<reference evidence="5" key="1">
    <citation type="submission" date="2020-10" db="EMBL/GenBank/DDBJ databases">
        <authorList>
            <person name="Gilroy R."/>
        </authorList>
    </citation>
    <scope>NUCLEOTIDE SEQUENCE</scope>
    <source>
        <strain evidence="5">CHK152-2994</strain>
    </source>
</reference>
<evidence type="ECO:0000313" key="6">
    <source>
        <dbReference type="Proteomes" id="UP000824139"/>
    </source>
</evidence>
<evidence type="ECO:0000313" key="5">
    <source>
        <dbReference type="EMBL" id="HIS82930.1"/>
    </source>
</evidence>